<evidence type="ECO:0000256" key="1">
    <source>
        <dbReference type="SAM" id="MobiDB-lite"/>
    </source>
</evidence>
<dbReference type="Proteomes" id="UP000199385">
    <property type="component" value="Chromosome I"/>
</dbReference>
<dbReference type="OrthoDB" id="4541885at2"/>
<sequence length="455" mass="48310">MPSYRPSRWCAAGLALGLVAGLAACSPPRAESPERPSPAASTDRKSHRKSVRPAGEEGPTATWSLRANRIDEQSAQVGPVIVIPDERELRAVDRATGADRWRHSFARSYRYTVADGLIVVTAGNGDGPLEVLDPATGAVRWRADDTQDVVVHQKTVYDRECVGTGPSARCAVVAHDIRDGRRLWRLPSDRFASVSDKALGARTPYAPATDRYLPARLTATDGFHAVAAGTGKLATGRLPSRAWYGFMAGDLLVTTDNDPPQGDRQCTVTIATVDAATGAKRWSGPVYSGRRENGDCQKWLTNRESGMDLIGAGTRLVAVTATGRPQLVDLGTGKAVWVGATPGVPIDGDDRSVLVRRTADEGELALLDLETGTPRWTAPDPGLSGQSASWHSTVTGRLVAVSGATGDRPFVLVLDVATGRQLGRYPGWVAGAGEDWVAVTHSGGPDGITLDLHTF</sequence>
<evidence type="ECO:0000313" key="5">
    <source>
        <dbReference type="Proteomes" id="UP000199385"/>
    </source>
</evidence>
<dbReference type="PANTHER" id="PTHR34512:SF30">
    <property type="entry name" value="OUTER MEMBRANE PROTEIN ASSEMBLY FACTOR BAMB"/>
    <property type="match status" value="1"/>
</dbReference>
<dbReference type="InterPro" id="IPR011047">
    <property type="entry name" value="Quinoprotein_ADH-like_sf"/>
</dbReference>
<evidence type="ECO:0000259" key="3">
    <source>
        <dbReference type="Pfam" id="PF13360"/>
    </source>
</evidence>
<dbReference type="InterPro" id="IPR015943">
    <property type="entry name" value="WD40/YVTN_repeat-like_dom_sf"/>
</dbReference>
<dbReference type="PROSITE" id="PS51257">
    <property type="entry name" value="PROKAR_LIPOPROTEIN"/>
    <property type="match status" value="1"/>
</dbReference>
<dbReference type="PANTHER" id="PTHR34512">
    <property type="entry name" value="CELL SURFACE PROTEIN"/>
    <property type="match status" value="1"/>
</dbReference>
<feature type="signal peptide" evidence="2">
    <location>
        <begin position="1"/>
        <end position="25"/>
    </location>
</feature>
<reference evidence="5" key="1">
    <citation type="submission" date="2016-06" db="EMBL/GenBank/DDBJ databases">
        <authorList>
            <person name="Varghese N."/>
            <person name="Submissions Spin"/>
        </authorList>
    </citation>
    <scope>NUCLEOTIDE SEQUENCE [LARGE SCALE GENOMIC DNA]</scope>
    <source>
        <strain evidence="5">DSM 44815</strain>
    </source>
</reference>
<proteinExistence type="predicted"/>
<name>A0A1A8Z5G7_9ACTN</name>
<dbReference type="Gene3D" id="2.130.10.10">
    <property type="entry name" value="YVTN repeat-like/Quinoprotein amine dehydrogenase"/>
    <property type="match status" value="1"/>
</dbReference>
<dbReference type="SUPFAM" id="SSF50998">
    <property type="entry name" value="Quinoprotein alcohol dehydrogenase-like"/>
    <property type="match status" value="1"/>
</dbReference>
<dbReference type="InterPro" id="IPR018391">
    <property type="entry name" value="PQQ_b-propeller_rpt"/>
</dbReference>
<keyword evidence="2" id="KW-0732">Signal</keyword>
<evidence type="ECO:0000256" key="2">
    <source>
        <dbReference type="SAM" id="SignalP"/>
    </source>
</evidence>
<dbReference type="RefSeq" id="WP_157740203.1">
    <property type="nucleotide sequence ID" value="NZ_LT594323.1"/>
</dbReference>
<feature type="region of interest" description="Disordered" evidence="1">
    <location>
        <begin position="26"/>
        <end position="61"/>
    </location>
</feature>
<dbReference type="STRING" id="261654.GA0070611_0819"/>
<gene>
    <name evidence="4" type="ORF">GA0070611_0819</name>
</gene>
<feature type="domain" description="Pyrrolo-quinoline quinone repeat" evidence="3">
    <location>
        <begin position="87"/>
        <end position="377"/>
    </location>
</feature>
<feature type="chain" id="PRO_5038639252" evidence="2">
    <location>
        <begin position="26"/>
        <end position="455"/>
    </location>
</feature>
<accession>A0A1A8Z5G7</accession>
<dbReference type="Gene3D" id="2.40.128.630">
    <property type="match status" value="1"/>
</dbReference>
<evidence type="ECO:0000313" key="4">
    <source>
        <dbReference type="EMBL" id="SBT39179.1"/>
    </source>
</evidence>
<protein>
    <submittedName>
        <fullName evidence="4">PQQ-like domain-containing protein</fullName>
    </submittedName>
</protein>
<dbReference type="Pfam" id="PF13360">
    <property type="entry name" value="PQQ_2"/>
    <property type="match status" value="1"/>
</dbReference>
<dbReference type="EMBL" id="LT594323">
    <property type="protein sequence ID" value="SBT39179.1"/>
    <property type="molecule type" value="Genomic_DNA"/>
</dbReference>
<dbReference type="AlphaFoldDB" id="A0A1A8Z5G7"/>
<dbReference type="SMART" id="SM00564">
    <property type="entry name" value="PQQ"/>
    <property type="match status" value="3"/>
</dbReference>
<dbReference type="PATRIC" id="fig|261654.4.peg.842"/>
<keyword evidence="5" id="KW-1185">Reference proteome</keyword>
<organism evidence="4 5">
    <name type="scientific">Micromonospora auratinigra</name>
    <dbReference type="NCBI Taxonomy" id="261654"/>
    <lineage>
        <taxon>Bacteria</taxon>
        <taxon>Bacillati</taxon>
        <taxon>Actinomycetota</taxon>
        <taxon>Actinomycetes</taxon>
        <taxon>Micromonosporales</taxon>
        <taxon>Micromonosporaceae</taxon>
        <taxon>Micromonospora</taxon>
    </lineage>
</organism>
<dbReference type="InterPro" id="IPR002372">
    <property type="entry name" value="PQQ_rpt_dom"/>
</dbReference>